<protein>
    <submittedName>
        <fullName evidence="1">Uncharacterized protein</fullName>
    </submittedName>
</protein>
<sequence>MFHRYITKYKENGRYYAEAWFQIDIFGKSFCLSKKRIDLDA</sequence>
<comment type="caution">
    <text evidence="1">The sequence shown here is derived from an EMBL/GenBank/DDBJ whole genome shotgun (WGS) entry which is preliminary data.</text>
</comment>
<organism evidence="1 2">
    <name type="scientific">Streptococcus downii</name>
    <dbReference type="NCBI Taxonomy" id="1968889"/>
    <lineage>
        <taxon>Bacteria</taxon>
        <taxon>Bacillati</taxon>
        <taxon>Bacillota</taxon>
        <taxon>Bacilli</taxon>
        <taxon>Lactobacillales</taxon>
        <taxon>Streptococcaceae</taxon>
        <taxon>Streptococcus</taxon>
    </lineage>
</organism>
<dbReference type="Proteomes" id="UP001596069">
    <property type="component" value="Unassembled WGS sequence"/>
</dbReference>
<keyword evidence="2" id="KW-1185">Reference proteome</keyword>
<gene>
    <name evidence="1" type="ORF">ACFPTW_08320</name>
</gene>
<evidence type="ECO:0000313" key="1">
    <source>
        <dbReference type="EMBL" id="MFC5681285.1"/>
    </source>
</evidence>
<name>A0ABW0Y384_9STRE</name>
<proteinExistence type="predicted"/>
<dbReference type="RefSeq" id="WP_279432758.1">
    <property type="nucleotide sequence ID" value="NZ_JBHSOK010000008.1"/>
</dbReference>
<evidence type="ECO:0000313" key="2">
    <source>
        <dbReference type="Proteomes" id="UP001596069"/>
    </source>
</evidence>
<dbReference type="EMBL" id="JBHSOK010000008">
    <property type="protein sequence ID" value="MFC5681285.1"/>
    <property type="molecule type" value="Genomic_DNA"/>
</dbReference>
<reference evidence="2" key="1">
    <citation type="journal article" date="2019" name="Int. J. Syst. Evol. Microbiol.">
        <title>The Global Catalogue of Microorganisms (GCM) 10K type strain sequencing project: providing services to taxonomists for standard genome sequencing and annotation.</title>
        <authorList>
            <consortium name="The Broad Institute Genomics Platform"/>
            <consortium name="The Broad Institute Genome Sequencing Center for Infectious Disease"/>
            <person name="Wu L."/>
            <person name="Ma J."/>
        </authorList>
    </citation>
    <scope>NUCLEOTIDE SEQUENCE [LARGE SCALE GENOMIC DNA]</scope>
    <source>
        <strain evidence="2">FCH23</strain>
    </source>
</reference>
<accession>A0ABW0Y384</accession>